<feature type="domain" description="Cobalamin adenosyltransferase-like" evidence="15">
    <location>
        <begin position="3"/>
        <end position="173"/>
    </location>
</feature>
<dbReference type="Pfam" id="PF01923">
    <property type="entry name" value="Cob_adeno_trans"/>
    <property type="match status" value="1"/>
</dbReference>
<evidence type="ECO:0000256" key="6">
    <source>
        <dbReference type="ARBA" id="ARBA00022679"/>
    </source>
</evidence>
<evidence type="ECO:0000256" key="13">
    <source>
        <dbReference type="ARBA" id="ARBA00048692"/>
    </source>
</evidence>
<comment type="pathway">
    <text evidence="1 14">Cofactor biosynthesis; adenosylcobalamin biosynthesis; adenosylcobalamin from cob(II)yrinate a,c-diamide: step 2/7.</text>
</comment>
<evidence type="ECO:0000256" key="4">
    <source>
        <dbReference type="ARBA" id="ARBA00020963"/>
    </source>
</evidence>
<proteinExistence type="inferred from homology"/>
<dbReference type="SUPFAM" id="SSF89028">
    <property type="entry name" value="Cobalamin adenosyltransferase-like"/>
    <property type="match status" value="1"/>
</dbReference>
<dbReference type="InterPro" id="IPR029499">
    <property type="entry name" value="PduO-typ"/>
</dbReference>
<dbReference type="GO" id="GO:0009236">
    <property type="term" value="P:cobalamin biosynthetic process"/>
    <property type="evidence" value="ECO:0007669"/>
    <property type="project" value="UniProtKB-UniRule"/>
</dbReference>
<organism evidence="16 17">
    <name type="scientific">Clostridium algidicarnis DSM 15099</name>
    <dbReference type="NCBI Taxonomy" id="1121295"/>
    <lineage>
        <taxon>Bacteria</taxon>
        <taxon>Bacillati</taxon>
        <taxon>Bacillota</taxon>
        <taxon>Clostridia</taxon>
        <taxon>Eubacteriales</taxon>
        <taxon>Clostridiaceae</taxon>
        <taxon>Clostridium</taxon>
    </lineage>
</organism>
<dbReference type="GO" id="GO:0008817">
    <property type="term" value="F:corrinoid adenosyltransferase activity"/>
    <property type="evidence" value="ECO:0007669"/>
    <property type="project" value="UniProtKB-UniRule"/>
</dbReference>
<dbReference type="Proteomes" id="UP000239863">
    <property type="component" value="Unassembled WGS sequence"/>
</dbReference>
<dbReference type="InterPro" id="IPR016030">
    <property type="entry name" value="CblAdoTrfase-like"/>
</dbReference>
<dbReference type="PANTHER" id="PTHR12213:SF0">
    <property type="entry name" value="CORRINOID ADENOSYLTRANSFERASE MMAB"/>
    <property type="match status" value="1"/>
</dbReference>
<evidence type="ECO:0000256" key="11">
    <source>
        <dbReference type="ARBA" id="ARBA00033354"/>
    </source>
</evidence>
<evidence type="ECO:0000256" key="12">
    <source>
        <dbReference type="ARBA" id="ARBA00048555"/>
    </source>
</evidence>
<dbReference type="PANTHER" id="PTHR12213">
    <property type="entry name" value="CORRINOID ADENOSYLTRANSFERASE"/>
    <property type="match status" value="1"/>
</dbReference>
<dbReference type="OrthoDB" id="9778896at2"/>
<comment type="catalytic activity">
    <reaction evidence="13 14">
        <text>2 cob(II)alamin + reduced [electron-transfer flavoprotein] + 2 ATP = 2 adenosylcob(III)alamin + 2 triphosphate + oxidized [electron-transfer flavoprotein] + 3 H(+)</text>
        <dbReference type="Rhea" id="RHEA:28671"/>
        <dbReference type="Rhea" id="RHEA-COMP:10685"/>
        <dbReference type="Rhea" id="RHEA-COMP:10686"/>
        <dbReference type="ChEBI" id="CHEBI:15378"/>
        <dbReference type="ChEBI" id="CHEBI:16304"/>
        <dbReference type="ChEBI" id="CHEBI:18036"/>
        <dbReference type="ChEBI" id="CHEBI:18408"/>
        <dbReference type="ChEBI" id="CHEBI:30616"/>
        <dbReference type="ChEBI" id="CHEBI:57692"/>
        <dbReference type="ChEBI" id="CHEBI:58307"/>
        <dbReference type="EC" id="2.5.1.17"/>
    </reaction>
</comment>
<dbReference type="RefSeq" id="WP_104410027.1">
    <property type="nucleotide sequence ID" value="NZ_PTIS01000010.1"/>
</dbReference>
<comment type="similarity">
    <text evidence="2 14">Belongs to the Cob(I)alamin adenosyltransferase family.</text>
</comment>
<gene>
    <name evidence="16" type="ORF">BD821_11015</name>
</gene>
<dbReference type="GO" id="GO:0005524">
    <property type="term" value="F:ATP binding"/>
    <property type="evidence" value="ECO:0007669"/>
    <property type="project" value="UniProtKB-UniRule"/>
</dbReference>
<sequence length="190" mass="22236">MGIYTKTGDKGTTGNLLGQRVAKDSTFIELQGNIDELNAHVGYLNCLLYDCNKVSRVKKQRLTDDLIEIENALFNMGVEISMDFTKNKLLPTHSTFLENEIDWMTNQMPPQTKFILYSGTKEGTYAQVTRAVVRRAERFFVRYLKEVNVTEYPDSYQYINRLSDFFFTFSRYINFLQDKPETVMKEWKLD</sequence>
<keyword evidence="5 14" id="KW-0169">Cobalamin biosynthesis</keyword>
<evidence type="ECO:0000313" key="17">
    <source>
        <dbReference type="Proteomes" id="UP000239863"/>
    </source>
</evidence>
<reference evidence="16 17" key="1">
    <citation type="submission" date="2018-02" db="EMBL/GenBank/DDBJ databases">
        <title>Genomic Encyclopedia of Archaeal and Bacterial Type Strains, Phase II (KMG-II): from individual species to whole genera.</title>
        <authorList>
            <person name="Goeker M."/>
        </authorList>
    </citation>
    <scope>NUCLEOTIDE SEQUENCE [LARGE SCALE GENOMIC DNA]</scope>
    <source>
        <strain evidence="16 17">DSM 15099</strain>
    </source>
</reference>
<evidence type="ECO:0000256" key="10">
    <source>
        <dbReference type="ARBA" id="ARBA00033334"/>
    </source>
</evidence>
<protein>
    <recommendedName>
        <fullName evidence="4 14">Corrinoid adenosyltransferase</fullName>
        <ecNumber evidence="3 14">2.5.1.17</ecNumber>
    </recommendedName>
    <alternativeName>
        <fullName evidence="9 14">Cob(II)alamin adenosyltransferase</fullName>
    </alternativeName>
    <alternativeName>
        <fullName evidence="11 14">Cob(II)yrinic acid a,c-diamide adenosyltransferase</fullName>
    </alternativeName>
    <alternativeName>
        <fullName evidence="10 14">Cobinamide/cobalamin adenosyltransferase</fullName>
    </alternativeName>
</protein>
<dbReference type="InterPro" id="IPR036451">
    <property type="entry name" value="CblAdoTrfase-like_sf"/>
</dbReference>
<evidence type="ECO:0000256" key="2">
    <source>
        <dbReference type="ARBA" id="ARBA00007487"/>
    </source>
</evidence>
<comment type="catalytic activity">
    <reaction evidence="12 14">
        <text>2 cob(II)yrinate a,c diamide + reduced [electron-transfer flavoprotein] + 2 ATP = 2 adenosylcob(III)yrinate a,c-diamide + 2 triphosphate + oxidized [electron-transfer flavoprotein] + 3 H(+)</text>
        <dbReference type="Rhea" id="RHEA:11528"/>
        <dbReference type="Rhea" id="RHEA-COMP:10685"/>
        <dbReference type="Rhea" id="RHEA-COMP:10686"/>
        <dbReference type="ChEBI" id="CHEBI:15378"/>
        <dbReference type="ChEBI" id="CHEBI:18036"/>
        <dbReference type="ChEBI" id="CHEBI:30616"/>
        <dbReference type="ChEBI" id="CHEBI:57692"/>
        <dbReference type="ChEBI" id="CHEBI:58307"/>
        <dbReference type="ChEBI" id="CHEBI:58503"/>
        <dbReference type="ChEBI" id="CHEBI:58537"/>
        <dbReference type="EC" id="2.5.1.17"/>
    </reaction>
</comment>
<dbReference type="EC" id="2.5.1.17" evidence="3 14"/>
<evidence type="ECO:0000256" key="7">
    <source>
        <dbReference type="ARBA" id="ARBA00022741"/>
    </source>
</evidence>
<dbReference type="Gene3D" id="1.20.1200.10">
    <property type="entry name" value="Cobalamin adenosyltransferase-like"/>
    <property type="match status" value="1"/>
</dbReference>
<evidence type="ECO:0000256" key="3">
    <source>
        <dbReference type="ARBA" id="ARBA00012454"/>
    </source>
</evidence>
<dbReference type="STRING" id="37659.GCA_000703125_01197"/>
<evidence type="ECO:0000256" key="14">
    <source>
        <dbReference type="RuleBase" id="RU366026"/>
    </source>
</evidence>
<evidence type="ECO:0000259" key="15">
    <source>
        <dbReference type="Pfam" id="PF01923"/>
    </source>
</evidence>
<dbReference type="AlphaFoldDB" id="A0A2S6FWT3"/>
<evidence type="ECO:0000256" key="5">
    <source>
        <dbReference type="ARBA" id="ARBA00022573"/>
    </source>
</evidence>
<evidence type="ECO:0000256" key="9">
    <source>
        <dbReference type="ARBA" id="ARBA00031529"/>
    </source>
</evidence>
<keyword evidence="8 14" id="KW-0067">ATP-binding</keyword>
<name>A0A2S6FWT3_9CLOT</name>
<dbReference type="NCBIfam" id="TIGR00636">
    <property type="entry name" value="PduO_Nterm"/>
    <property type="match status" value="1"/>
</dbReference>
<dbReference type="EMBL" id="PTIS01000010">
    <property type="protein sequence ID" value="PPK48051.1"/>
    <property type="molecule type" value="Genomic_DNA"/>
</dbReference>
<comment type="caution">
    <text evidence="16">The sequence shown here is derived from an EMBL/GenBank/DDBJ whole genome shotgun (WGS) entry which is preliminary data.</text>
</comment>
<evidence type="ECO:0000256" key="1">
    <source>
        <dbReference type="ARBA" id="ARBA00005121"/>
    </source>
</evidence>
<dbReference type="UniPathway" id="UPA00148">
    <property type="reaction ID" value="UER00233"/>
</dbReference>
<accession>A0A2S6FWT3</accession>
<evidence type="ECO:0000256" key="8">
    <source>
        <dbReference type="ARBA" id="ARBA00022840"/>
    </source>
</evidence>
<keyword evidence="6 14" id="KW-0808">Transferase</keyword>
<keyword evidence="7 14" id="KW-0547">Nucleotide-binding</keyword>
<evidence type="ECO:0000313" key="16">
    <source>
        <dbReference type="EMBL" id="PPK48051.1"/>
    </source>
</evidence>